<comment type="similarity">
    <text evidence="1">Belongs to the peptidase S58 family.</text>
</comment>
<sequence length="312" mass="31657">MTESPNSTLTAVPGLAVGHAQDEEAGTGCTVVLGPFRAAVDIRGFAAGTRQFGALAPNHIVPLVDAVLLTGGSAYGLAAADGVARWLEERGRGFETDVARVAIVPTAVIFDLGAGRADRRPDAEMGRAACEAASTGPVSEGRVGVGTGATVGKLFGPDGAMPGGLGSWAEPLEGHAVGTLTVVNAFGDVTDGRGTIVAGARDETGAFVDTSAYLREHGPPSRFQPPPGTNTTLGLVATDLALTRTDLRTVARIAMNAMIRRLSPASSPFDGDLVIACSTGSDPRPRAPAELLRVGLVAEAALGQAMERAVPA</sequence>
<dbReference type="InterPro" id="IPR016117">
    <property type="entry name" value="ArgJ-like_dom_sf"/>
</dbReference>
<dbReference type="Pfam" id="PF03576">
    <property type="entry name" value="Peptidase_S58"/>
    <property type="match status" value="1"/>
</dbReference>
<organism evidence="2 3">
    <name type="scientific">Candidatus Kutchimonas denitrificans</name>
    <dbReference type="NCBI Taxonomy" id="3056748"/>
    <lineage>
        <taxon>Bacteria</taxon>
        <taxon>Pseudomonadati</taxon>
        <taxon>Gemmatimonadota</taxon>
        <taxon>Gemmatimonadia</taxon>
        <taxon>Candidatus Palauibacterales</taxon>
        <taxon>Candidatus Palauibacteraceae</taxon>
        <taxon>Candidatus Kutchimonas</taxon>
    </lineage>
</organism>
<proteinExistence type="inferred from homology"/>
<dbReference type="SUPFAM" id="SSF56266">
    <property type="entry name" value="DmpA/ArgJ-like"/>
    <property type="match status" value="1"/>
</dbReference>
<comment type="caution">
    <text evidence="2">The sequence shown here is derived from an EMBL/GenBank/DDBJ whole genome shotgun (WGS) entry which is preliminary data.</text>
</comment>
<dbReference type="InterPro" id="IPR005321">
    <property type="entry name" value="Peptidase_S58_DmpA"/>
</dbReference>
<dbReference type="CDD" id="cd02252">
    <property type="entry name" value="nylC_like"/>
    <property type="match status" value="1"/>
</dbReference>
<evidence type="ECO:0000313" key="3">
    <source>
        <dbReference type="Proteomes" id="UP000702544"/>
    </source>
</evidence>
<dbReference type="GO" id="GO:0004177">
    <property type="term" value="F:aminopeptidase activity"/>
    <property type="evidence" value="ECO:0007669"/>
    <property type="project" value="TreeGrafter"/>
</dbReference>
<evidence type="ECO:0000256" key="1">
    <source>
        <dbReference type="ARBA" id="ARBA00007068"/>
    </source>
</evidence>
<dbReference type="PANTHER" id="PTHR36512">
    <property type="entry name" value="D-AMINOPEPTIDASE"/>
    <property type="match status" value="1"/>
</dbReference>
<accession>A0AAE4ZDJ1</accession>
<evidence type="ECO:0000313" key="2">
    <source>
        <dbReference type="EMBL" id="NIR76480.1"/>
    </source>
</evidence>
<dbReference type="Gene3D" id="3.60.70.12">
    <property type="entry name" value="L-amino peptidase D-ALA esterase/amidase"/>
    <property type="match status" value="1"/>
</dbReference>
<dbReference type="PANTHER" id="PTHR36512:SF3">
    <property type="entry name" value="BLR5678 PROTEIN"/>
    <property type="match status" value="1"/>
</dbReference>
<protein>
    <submittedName>
        <fullName evidence="2">P1 family peptidase</fullName>
    </submittedName>
</protein>
<gene>
    <name evidence="2" type="ORF">GWO12_15465</name>
</gene>
<name>A0AAE4ZDJ1_9BACT</name>
<reference evidence="2 3" key="1">
    <citation type="submission" date="2020-01" db="EMBL/GenBank/DDBJ databases">
        <title>Genomes assembled from Gulf of Kutch pelagic sediment metagenomes.</title>
        <authorList>
            <person name="Chandrashekar M."/>
            <person name="Mahajan M.S."/>
            <person name="Dave K.J."/>
            <person name="Vatsa P."/>
            <person name="Nathani N.M."/>
        </authorList>
    </citation>
    <scope>NUCLEOTIDE SEQUENCE [LARGE SCALE GENOMIC DNA]</scope>
    <source>
        <strain evidence="2">KS3-K002</strain>
    </source>
</reference>
<dbReference type="Proteomes" id="UP000702544">
    <property type="component" value="Unassembled WGS sequence"/>
</dbReference>
<dbReference type="AlphaFoldDB" id="A0AAE4ZDJ1"/>
<dbReference type="EMBL" id="JAACAK010000130">
    <property type="protein sequence ID" value="NIR76480.1"/>
    <property type="molecule type" value="Genomic_DNA"/>
</dbReference>